<comment type="caution">
    <text evidence="1">The sequence shown here is derived from an EMBL/GenBank/DDBJ whole genome shotgun (WGS) entry which is preliminary data.</text>
</comment>
<gene>
    <name evidence="1" type="ORF">LCGC14_0890150</name>
</gene>
<name>A0A0F9PKA2_9ZZZZ</name>
<organism evidence="1">
    <name type="scientific">marine sediment metagenome</name>
    <dbReference type="NCBI Taxonomy" id="412755"/>
    <lineage>
        <taxon>unclassified sequences</taxon>
        <taxon>metagenomes</taxon>
        <taxon>ecological metagenomes</taxon>
    </lineage>
</organism>
<dbReference type="EMBL" id="LAZR01002847">
    <property type="protein sequence ID" value="KKN24897.1"/>
    <property type="molecule type" value="Genomic_DNA"/>
</dbReference>
<protein>
    <submittedName>
        <fullName evidence="1">Uncharacterized protein</fullName>
    </submittedName>
</protein>
<sequence>MTATLDRANLFSQQFVVTFNDLVGTLGTYRVGNIEMKSIDYFGPDMAAMATVVIDHEAKSDFAKRPAKQRGTLSFNQISETRGVVGLFYDANRKLIAIMYKWV</sequence>
<evidence type="ECO:0000313" key="1">
    <source>
        <dbReference type="EMBL" id="KKN24897.1"/>
    </source>
</evidence>
<dbReference type="AlphaFoldDB" id="A0A0F9PKA2"/>
<reference evidence="1" key="1">
    <citation type="journal article" date="2015" name="Nature">
        <title>Complex archaea that bridge the gap between prokaryotes and eukaryotes.</title>
        <authorList>
            <person name="Spang A."/>
            <person name="Saw J.H."/>
            <person name="Jorgensen S.L."/>
            <person name="Zaremba-Niedzwiedzka K."/>
            <person name="Martijn J."/>
            <person name="Lind A.E."/>
            <person name="van Eijk R."/>
            <person name="Schleper C."/>
            <person name="Guy L."/>
            <person name="Ettema T.J."/>
        </authorList>
    </citation>
    <scope>NUCLEOTIDE SEQUENCE</scope>
</reference>
<proteinExistence type="predicted"/>
<accession>A0A0F9PKA2</accession>